<dbReference type="InterPro" id="IPR036388">
    <property type="entry name" value="WH-like_DNA-bd_sf"/>
</dbReference>
<comment type="similarity">
    <text evidence="1">Belongs to the LysR transcriptional regulatory family.</text>
</comment>
<keyword evidence="3" id="KW-0238">DNA-binding</keyword>
<dbReference type="PROSITE" id="PS50931">
    <property type="entry name" value="HTH_LYSR"/>
    <property type="match status" value="1"/>
</dbReference>
<dbReference type="Proteomes" id="UP001108027">
    <property type="component" value="Unassembled WGS sequence"/>
</dbReference>
<name>A0A9Q3UK86_9GAMM</name>
<reference evidence="6" key="1">
    <citation type="submission" date="2021-10" db="EMBL/GenBank/DDBJ databases">
        <title>The diversity and Nitrogen Metabolism of Culturable Nitrate-Utilizing Bacteria Within the Oxygen Minimum Zone of the Changjiang (Yangtze River)Estuary.</title>
        <authorList>
            <person name="Zhang D."/>
            <person name="Zheng J."/>
            <person name="Liu S."/>
            <person name="He W."/>
        </authorList>
    </citation>
    <scope>NUCLEOTIDE SEQUENCE</scope>
    <source>
        <strain evidence="6">FXH-223</strain>
    </source>
</reference>
<dbReference type="InterPro" id="IPR037402">
    <property type="entry name" value="YidZ_PBP2"/>
</dbReference>
<sequence length="316" mass="36098">MNIASADLNLLKYLDVLLREKNVTRAAEQLGITQPAMSNSLKRLRLMFGDPLLIRTSEGMTATDRAQELQPLVRQLIAQAESLFTPEDGFRPAESRRVFRIMTSDYAEGTLVPHIVRRLREEAPEVVLDFVTPSDVSYPDMEQGRVDMAINRFNEIPGSFHQVTLWRDAFSCLLNRDNPIARHFDLDSYLSAQHIWVSKTGFGVGFGMNPEKLGGLGWIDHALQRLGRSRKITIFTRHYQMPGLLAMNNDLVATLPSRVARMQAQNPQLIIKPPPFEIPEFELKMAWSPLLHHNAAHRWLRRLIQEEAERILAEDP</sequence>
<evidence type="ECO:0000256" key="3">
    <source>
        <dbReference type="ARBA" id="ARBA00023125"/>
    </source>
</evidence>
<dbReference type="InterPro" id="IPR005119">
    <property type="entry name" value="LysR_subst-bd"/>
</dbReference>
<comment type="caution">
    <text evidence="6">The sequence shown here is derived from an EMBL/GenBank/DDBJ whole genome shotgun (WGS) entry which is preliminary data.</text>
</comment>
<evidence type="ECO:0000256" key="4">
    <source>
        <dbReference type="ARBA" id="ARBA00023163"/>
    </source>
</evidence>
<protein>
    <submittedName>
        <fullName evidence="6">LysR family transcriptional regulator</fullName>
    </submittedName>
</protein>
<dbReference type="InterPro" id="IPR036390">
    <property type="entry name" value="WH_DNA-bd_sf"/>
</dbReference>
<gene>
    <name evidence="6" type="ORF">LL252_00470</name>
</gene>
<dbReference type="InterPro" id="IPR000847">
    <property type="entry name" value="LysR_HTH_N"/>
</dbReference>
<dbReference type="AlphaFoldDB" id="A0A9Q3UK86"/>
<dbReference type="Pfam" id="PF00126">
    <property type="entry name" value="HTH_1"/>
    <property type="match status" value="1"/>
</dbReference>
<organism evidence="6 7">
    <name type="scientific">Alloalcanivorax marinus</name>
    <dbReference type="NCBI Taxonomy" id="1177169"/>
    <lineage>
        <taxon>Bacteria</taxon>
        <taxon>Pseudomonadati</taxon>
        <taxon>Pseudomonadota</taxon>
        <taxon>Gammaproteobacteria</taxon>
        <taxon>Oceanospirillales</taxon>
        <taxon>Alcanivoracaceae</taxon>
        <taxon>Alloalcanivorax</taxon>
    </lineage>
</organism>
<dbReference type="EMBL" id="JAJGNA010000001">
    <property type="protein sequence ID" value="MCC4307029.1"/>
    <property type="molecule type" value="Genomic_DNA"/>
</dbReference>
<dbReference type="Gene3D" id="1.10.10.10">
    <property type="entry name" value="Winged helix-like DNA-binding domain superfamily/Winged helix DNA-binding domain"/>
    <property type="match status" value="1"/>
</dbReference>
<dbReference type="Pfam" id="PF03466">
    <property type="entry name" value="LysR_substrate"/>
    <property type="match status" value="1"/>
</dbReference>
<dbReference type="InterPro" id="IPR050389">
    <property type="entry name" value="LysR-type_TF"/>
</dbReference>
<dbReference type="PANTHER" id="PTHR30118">
    <property type="entry name" value="HTH-TYPE TRANSCRIPTIONAL REGULATOR LEUO-RELATED"/>
    <property type="match status" value="1"/>
</dbReference>
<dbReference type="SUPFAM" id="SSF53850">
    <property type="entry name" value="Periplasmic binding protein-like II"/>
    <property type="match status" value="1"/>
</dbReference>
<accession>A0A9Q3UK86</accession>
<dbReference type="GO" id="GO:0003700">
    <property type="term" value="F:DNA-binding transcription factor activity"/>
    <property type="evidence" value="ECO:0007669"/>
    <property type="project" value="InterPro"/>
</dbReference>
<dbReference type="SUPFAM" id="SSF46785">
    <property type="entry name" value="Winged helix' DNA-binding domain"/>
    <property type="match status" value="1"/>
</dbReference>
<evidence type="ECO:0000259" key="5">
    <source>
        <dbReference type="PROSITE" id="PS50931"/>
    </source>
</evidence>
<feature type="domain" description="HTH lysR-type" evidence="5">
    <location>
        <begin position="7"/>
        <end position="63"/>
    </location>
</feature>
<dbReference type="GO" id="GO:0003677">
    <property type="term" value="F:DNA binding"/>
    <property type="evidence" value="ECO:0007669"/>
    <property type="project" value="UniProtKB-KW"/>
</dbReference>
<evidence type="ECO:0000256" key="1">
    <source>
        <dbReference type="ARBA" id="ARBA00009437"/>
    </source>
</evidence>
<dbReference type="Gene3D" id="3.40.190.10">
    <property type="entry name" value="Periplasmic binding protein-like II"/>
    <property type="match status" value="2"/>
</dbReference>
<keyword evidence="4" id="KW-0804">Transcription</keyword>
<dbReference type="PANTHER" id="PTHR30118:SF15">
    <property type="entry name" value="TRANSCRIPTIONAL REGULATORY PROTEIN"/>
    <property type="match status" value="1"/>
</dbReference>
<dbReference type="PRINTS" id="PR00039">
    <property type="entry name" value="HTHLYSR"/>
</dbReference>
<dbReference type="RefSeq" id="WP_204430231.1">
    <property type="nucleotide sequence ID" value="NZ_ARXL01000151.1"/>
</dbReference>
<evidence type="ECO:0000313" key="6">
    <source>
        <dbReference type="EMBL" id="MCC4307029.1"/>
    </source>
</evidence>
<proteinExistence type="inferred from homology"/>
<evidence type="ECO:0000313" key="7">
    <source>
        <dbReference type="Proteomes" id="UP001108027"/>
    </source>
</evidence>
<keyword evidence="7" id="KW-1185">Reference proteome</keyword>
<keyword evidence="2" id="KW-0805">Transcription regulation</keyword>
<dbReference type="CDD" id="cd08417">
    <property type="entry name" value="PBP2_Nitroaromatics_like"/>
    <property type="match status" value="1"/>
</dbReference>
<evidence type="ECO:0000256" key="2">
    <source>
        <dbReference type="ARBA" id="ARBA00023015"/>
    </source>
</evidence>